<dbReference type="SUPFAM" id="SSF103473">
    <property type="entry name" value="MFS general substrate transporter"/>
    <property type="match status" value="1"/>
</dbReference>
<evidence type="ECO:0000256" key="3">
    <source>
        <dbReference type="ARBA" id="ARBA00023136"/>
    </source>
</evidence>
<comment type="caution">
    <text evidence="6">The sequence shown here is derived from an EMBL/GenBank/DDBJ whole genome shotgun (WGS) entry which is preliminary data.</text>
</comment>
<dbReference type="PANTHER" id="PTHR11360">
    <property type="entry name" value="MONOCARBOXYLATE TRANSPORTER"/>
    <property type="match status" value="1"/>
</dbReference>
<feature type="transmembrane region" description="Helical" evidence="4">
    <location>
        <begin position="289"/>
        <end position="309"/>
    </location>
</feature>
<dbReference type="CDD" id="cd17353">
    <property type="entry name" value="MFS_OFA_like"/>
    <property type="match status" value="1"/>
</dbReference>
<feature type="transmembrane region" description="Helical" evidence="4">
    <location>
        <begin position="157"/>
        <end position="178"/>
    </location>
</feature>
<feature type="transmembrane region" description="Helical" evidence="4">
    <location>
        <begin position="134"/>
        <end position="151"/>
    </location>
</feature>
<sequence length="431" mass="46048">MEKIKNRWLIAASAVGIHVSIGAVYAYSVLKKPLLEGIGWEFKQTAWAFSIAILFLGLSAAFLGRKVEKMGPRKSGMLAASFYGVGLVLAGLAIQLESVYLFYLGYGVISGIGLGVGYICPVSTLVKWFPDRRGLATGLAIMGFGFGALLASSIIQFLIVNVGLAFTFYILGVAYFVIMMSSAQYLAPPPADWVPEGFEADGKTESKKKIKTDLAQVSSIEALSTVRFYYLWLMLFLNVTCGIAVISIASPLSQEIAGLTPVAAAAMVGAMGLFNGLGRIGWASFSDVIGRPMTYTAFFVLQIGAFFLLPQTTNAVVFQVLVFLILTCYGGGFASIPAYIGDVFGTKNLSAIHGNILTAWAAAGLVGPQLAAYVREATGSYTQTLYIFAGLFVLALVISILIQFNIRSIKEGNKVDKEPLMPLNKVSGSVS</sequence>
<protein>
    <submittedName>
        <fullName evidence="6">OFA family MFS transporter</fullName>
    </submittedName>
</protein>
<dbReference type="Proteomes" id="UP001300692">
    <property type="component" value="Unassembled WGS sequence"/>
</dbReference>
<evidence type="ECO:0000256" key="1">
    <source>
        <dbReference type="ARBA" id="ARBA00022692"/>
    </source>
</evidence>
<dbReference type="PANTHER" id="PTHR11360:SF317">
    <property type="entry name" value="MAJOR FACILITATOR SUPERFAMILY (MFS) PROFILE DOMAIN-CONTAINING PROTEIN-RELATED"/>
    <property type="match status" value="1"/>
</dbReference>
<feature type="domain" description="Major facilitator superfamily (MFS) profile" evidence="5">
    <location>
        <begin position="9"/>
        <end position="407"/>
    </location>
</feature>
<dbReference type="EMBL" id="JAOYOD010000001">
    <property type="protein sequence ID" value="MCV9386192.1"/>
    <property type="molecule type" value="Genomic_DNA"/>
</dbReference>
<dbReference type="Pfam" id="PF07690">
    <property type="entry name" value="MFS_1"/>
    <property type="match status" value="1"/>
</dbReference>
<dbReference type="InterPro" id="IPR050327">
    <property type="entry name" value="Proton-linked_MCT"/>
</dbReference>
<name>A0ABT3CRE7_9BACT</name>
<reference evidence="6 7" key="1">
    <citation type="submission" date="2022-10" db="EMBL/GenBank/DDBJ databases">
        <title>Comparative genomics and taxonomic characterization of three novel marine species of genus Reichenbachiella exhibiting antioxidant and polysaccharide degradation activities.</title>
        <authorList>
            <person name="Muhammad N."/>
            <person name="Lee Y.-J."/>
            <person name="Ko J."/>
            <person name="Kim S.-G."/>
        </authorList>
    </citation>
    <scope>NUCLEOTIDE SEQUENCE [LARGE SCALE GENOMIC DNA]</scope>
    <source>
        <strain evidence="6 7">ABR2-5</strain>
    </source>
</reference>
<feature type="transmembrane region" description="Helical" evidence="4">
    <location>
        <begin position="7"/>
        <end position="27"/>
    </location>
</feature>
<evidence type="ECO:0000259" key="5">
    <source>
        <dbReference type="PROSITE" id="PS50850"/>
    </source>
</evidence>
<gene>
    <name evidence="6" type="ORF">N7U62_05925</name>
</gene>
<accession>A0ABT3CRE7</accession>
<dbReference type="InterPro" id="IPR036259">
    <property type="entry name" value="MFS_trans_sf"/>
</dbReference>
<feature type="transmembrane region" description="Helical" evidence="4">
    <location>
        <begin position="228"/>
        <end position="250"/>
    </location>
</feature>
<feature type="transmembrane region" description="Helical" evidence="4">
    <location>
        <begin position="256"/>
        <end position="277"/>
    </location>
</feature>
<evidence type="ECO:0000313" key="7">
    <source>
        <dbReference type="Proteomes" id="UP001300692"/>
    </source>
</evidence>
<dbReference type="PROSITE" id="PS50850">
    <property type="entry name" value="MFS"/>
    <property type="match status" value="1"/>
</dbReference>
<keyword evidence="1 4" id="KW-0812">Transmembrane</keyword>
<feature type="transmembrane region" description="Helical" evidence="4">
    <location>
        <begin position="315"/>
        <end position="340"/>
    </location>
</feature>
<keyword evidence="2 4" id="KW-1133">Transmembrane helix</keyword>
<evidence type="ECO:0000256" key="2">
    <source>
        <dbReference type="ARBA" id="ARBA00022989"/>
    </source>
</evidence>
<feature type="transmembrane region" description="Helical" evidence="4">
    <location>
        <begin position="385"/>
        <end position="404"/>
    </location>
</feature>
<feature type="transmembrane region" description="Helical" evidence="4">
    <location>
        <begin position="47"/>
        <end position="64"/>
    </location>
</feature>
<keyword evidence="3 4" id="KW-0472">Membrane</keyword>
<evidence type="ECO:0000256" key="4">
    <source>
        <dbReference type="SAM" id="Phobius"/>
    </source>
</evidence>
<keyword evidence="7" id="KW-1185">Reference proteome</keyword>
<dbReference type="InterPro" id="IPR011701">
    <property type="entry name" value="MFS"/>
</dbReference>
<evidence type="ECO:0000313" key="6">
    <source>
        <dbReference type="EMBL" id="MCV9386192.1"/>
    </source>
</evidence>
<proteinExistence type="predicted"/>
<organism evidence="6 7">
    <name type="scientific">Reichenbachiella ulvae</name>
    <dbReference type="NCBI Taxonomy" id="2980104"/>
    <lineage>
        <taxon>Bacteria</taxon>
        <taxon>Pseudomonadati</taxon>
        <taxon>Bacteroidota</taxon>
        <taxon>Cytophagia</taxon>
        <taxon>Cytophagales</taxon>
        <taxon>Reichenbachiellaceae</taxon>
        <taxon>Reichenbachiella</taxon>
    </lineage>
</organism>
<dbReference type="Gene3D" id="1.20.1250.20">
    <property type="entry name" value="MFS general substrate transporter like domains"/>
    <property type="match status" value="2"/>
</dbReference>
<dbReference type="InterPro" id="IPR020846">
    <property type="entry name" value="MFS_dom"/>
</dbReference>
<feature type="transmembrane region" description="Helical" evidence="4">
    <location>
        <begin position="352"/>
        <end position="373"/>
    </location>
</feature>
<feature type="transmembrane region" description="Helical" evidence="4">
    <location>
        <begin position="100"/>
        <end position="122"/>
    </location>
</feature>
<feature type="transmembrane region" description="Helical" evidence="4">
    <location>
        <begin position="76"/>
        <end position="94"/>
    </location>
</feature>
<dbReference type="RefSeq" id="WP_264136977.1">
    <property type="nucleotide sequence ID" value="NZ_JAOYOD010000001.1"/>
</dbReference>